<accession>F4XXG3</accession>
<protein>
    <submittedName>
        <fullName evidence="2">Uncharacterized protein</fullName>
    </submittedName>
</protein>
<proteinExistence type="predicted"/>
<feature type="region of interest" description="Disordered" evidence="1">
    <location>
        <begin position="1"/>
        <end position="58"/>
    </location>
</feature>
<dbReference type="HOGENOM" id="CLU_2974465_0_0_3"/>
<sequence>MQQDQPKYATRPANGSSAIKDSGKGTGHKDLIGYTSNSSILADGGVEDHTVEVSLRSE</sequence>
<dbReference type="Proteomes" id="UP000003959">
    <property type="component" value="Unassembled WGS sequence"/>
</dbReference>
<dbReference type="AlphaFoldDB" id="F4XXG3"/>
<dbReference type="EMBL" id="GL890948">
    <property type="protein sequence ID" value="EGJ30641.1"/>
    <property type="molecule type" value="Genomic_DNA"/>
</dbReference>
<organism evidence="2 3">
    <name type="scientific">Moorena producens 3L</name>
    <dbReference type="NCBI Taxonomy" id="489825"/>
    <lineage>
        <taxon>Bacteria</taxon>
        <taxon>Bacillati</taxon>
        <taxon>Cyanobacteriota</taxon>
        <taxon>Cyanophyceae</taxon>
        <taxon>Coleofasciculales</taxon>
        <taxon>Coleofasciculaceae</taxon>
        <taxon>Moorena</taxon>
    </lineage>
</organism>
<evidence type="ECO:0000313" key="3">
    <source>
        <dbReference type="Proteomes" id="UP000003959"/>
    </source>
</evidence>
<keyword evidence="3" id="KW-1185">Reference proteome</keyword>
<evidence type="ECO:0000256" key="1">
    <source>
        <dbReference type="SAM" id="MobiDB-lite"/>
    </source>
</evidence>
<reference evidence="3" key="1">
    <citation type="journal article" date="2011" name="Proc. Natl. Acad. Sci. U.S.A.">
        <title>Genomic insights into the physiology and ecology of the marine filamentous cyanobacterium Lyngbya majuscula.</title>
        <authorList>
            <person name="Jones A.C."/>
            <person name="Monroe E.A."/>
            <person name="Podell S."/>
            <person name="Hess W.R."/>
            <person name="Klages S."/>
            <person name="Esquenazi E."/>
            <person name="Niessen S."/>
            <person name="Hoover H."/>
            <person name="Rothmann M."/>
            <person name="Lasken R.S."/>
            <person name="Yates J.R.III."/>
            <person name="Reinhardt R."/>
            <person name="Kube M."/>
            <person name="Burkart M.D."/>
            <person name="Allen E.E."/>
            <person name="Dorrestein P.C."/>
            <person name="Gerwick W.H."/>
            <person name="Gerwick L."/>
        </authorList>
    </citation>
    <scope>NUCLEOTIDE SEQUENCE [LARGE SCALE GENOMIC DNA]</scope>
    <source>
        <strain evidence="3">3L</strain>
    </source>
</reference>
<gene>
    <name evidence="2" type="ORF">LYNGBM3L_48330</name>
</gene>
<name>F4XXG3_9CYAN</name>
<feature type="compositionally biased region" description="Basic and acidic residues" evidence="1">
    <location>
        <begin position="46"/>
        <end position="58"/>
    </location>
</feature>
<evidence type="ECO:0000313" key="2">
    <source>
        <dbReference type="EMBL" id="EGJ30641.1"/>
    </source>
</evidence>
<feature type="compositionally biased region" description="Basic and acidic residues" evidence="1">
    <location>
        <begin position="21"/>
        <end position="31"/>
    </location>
</feature>